<feature type="compositionally biased region" description="Basic residues" evidence="1">
    <location>
        <begin position="20"/>
        <end position="31"/>
    </location>
</feature>
<feature type="transmembrane region" description="Helical" evidence="2">
    <location>
        <begin position="97"/>
        <end position="113"/>
    </location>
</feature>
<name>A0A7S3XCE4_9CHLO</name>
<gene>
    <name evidence="3" type="ORF">PSAL00342_LOCUS2488</name>
</gene>
<accession>A0A7S3XCE4</accession>
<evidence type="ECO:0000313" key="3">
    <source>
        <dbReference type="EMBL" id="CAE0608669.1"/>
    </source>
</evidence>
<sequence>MRRSQGAANGRGFGRDKGDRRGRKKKDKHTWKRKAQAMARWAWRKTGMRWMRVGRERVQQLVQMDWQAGLTRANQKLFDWPVKPKGLELDPVQMRRVLAVYLCLLWLFGYSVVRQVPELVKLLMLNAKGKKELDEMVEGLEKALEKKAELDRMEERPVSGAGVKIIWVPPPEEATTKLKKMWKVVDRYLPGGYYRMVQQKLRESDNIPQRNPDRSGRSLVSEFLQQDKSNRKYSPSPRQYEGMGVWGSYIPKDWTIRDGPEKFPDWASGKDLNYVPSREEVNKVYKGLDPGYGPPMYVYKWKRHYELLDIFPDEKERKRTSNGRVMQEDEDFLLMLDLENPRIQKLLSQRELLSDSPETNTVASN</sequence>
<reference evidence="3" key="1">
    <citation type="submission" date="2021-01" db="EMBL/GenBank/DDBJ databases">
        <authorList>
            <person name="Corre E."/>
            <person name="Pelletier E."/>
            <person name="Niang G."/>
            <person name="Scheremetjew M."/>
            <person name="Finn R."/>
            <person name="Kale V."/>
            <person name="Holt S."/>
            <person name="Cochrane G."/>
            <person name="Meng A."/>
            <person name="Brown T."/>
            <person name="Cohen L."/>
        </authorList>
    </citation>
    <scope>NUCLEOTIDE SEQUENCE</scope>
    <source>
        <strain evidence="3">CCMP1897</strain>
    </source>
</reference>
<keyword evidence="2" id="KW-0812">Transmembrane</keyword>
<protein>
    <submittedName>
        <fullName evidence="3">Uncharacterized protein</fullName>
    </submittedName>
</protein>
<proteinExistence type="predicted"/>
<keyword evidence="2" id="KW-1133">Transmembrane helix</keyword>
<feature type="region of interest" description="Disordered" evidence="1">
    <location>
        <begin position="1"/>
        <end position="31"/>
    </location>
</feature>
<keyword evidence="2" id="KW-0472">Membrane</keyword>
<evidence type="ECO:0000256" key="2">
    <source>
        <dbReference type="SAM" id="Phobius"/>
    </source>
</evidence>
<organism evidence="3">
    <name type="scientific">Picocystis salinarum</name>
    <dbReference type="NCBI Taxonomy" id="88271"/>
    <lineage>
        <taxon>Eukaryota</taxon>
        <taxon>Viridiplantae</taxon>
        <taxon>Chlorophyta</taxon>
        <taxon>Picocystophyceae</taxon>
        <taxon>Picocystales</taxon>
        <taxon>Picocystaceae</taxon>
        <taxon>Picocystis</taxon>
    </lineage>
</organism>
<dbReference type="AlphaFoldDB" id="A0A7S3XCE4"/>
<evidence type="ECO:0000256" key="1">
    <source>
        <dbReference type="SAM" id="MobiDB-lite"/>
    </source>
</evidence>
<dbReference type="EMBL" id="HBIS01002789">
    <property type="protein sequence ID" value="CAE0608669.1"/>
    <property type="molecule type" value="Transcribed_RNA"/>
</dbReference>